<accession>A0A0F9LZT3</accession>
<organism evidence="2">
    <name type="scientific">marine sediment metagenome</name>
    <dbReference type="NCBI Taxonomy" id="412755"/>
    <lineage>
        <taxon>unclassified sequences</taxon>
        <taxon>metagenomes</taxon>
        <taxon>ecological metagenomes</taxon>
    </lineage>
</organism>
<evidence type="ECO:0000313" key="2">
    <source>
        <dbReference type="EMBL" id="KKM62537.1"/>
    </source>
</evidence>
<dbReference type="SUPFAM" id="SSF52075">
    <property type="entry name" value="Outer arm dynein light chain 1"/>
    <property type="match status" value="1"/>
</dbReference>
<proteinExistence type="predicted"/>
<feature type="transmembrane region" description="Helical" evidence="1">
    <location>
        <begin position="12"/>
        <end position="31"/>
    </location>
</feature>
<keyword evidence="1" id="KW-0812">Transmembrane</keyword>
<evidence type="ECO:0008006" key="3">
    <source>
        <dbReference type="Google" id="ProtNLM"/>
    </source>
</evidence>
<comment type="caution">
    <text evidence="2">The sequence shown here is derived from an EMBL/GenBank/DDBJ whole genome shotgun (WGS) entry which is preliminary data.</text>
</comment>
<protein>
    <recommendedName>
        <fullName evidence="3">Leucine-rich repeat domain-containing protein</fullName>
    </recommendedName>
</protein>
<dbReference type="InterPro" id="IPR032675">
    <property type="entry name" value="LRR_dom_sf"/>
</dbReference>
<keyword evidence="1" id="KW-0472">Membrane</keyword>
<sequence>MLHLVFSFLEFLYTYGLIYLEFLLHLFYLFLSEEDLKFLEVLNLTDNNFKFIPKPVYELRSLKELYVQSNKFVPNTKSIKEKMGNKDIKIIS</sequence>
<name>A0A0F9LZT3_9ZZZZ</name>
<dbReference type="AlphaFoldDB" id="A0A0F9LZT3"/>
<keyword evidence="1" id="KW-1133">Transmembrane helix</keyword>
<dbReference type="EMBL" id="LAZR01011274">
    <property type="protein sequence ID" value="KKM62537.1"/>
    <property type="molecule type" value="Genomic_DNA"/>
</dbReference>
<evidence type="ECO:0000256" key="1">
    <source>
        <dbReference type="SAM" id="Phobius"/>
    </source>
</evidence>
<reference evidence="2" key="1">
    <citation type="journal article" date="2015" name="Nature">
        <title>Complex archaea that bridge the gap between prokaryotes and eukaryotes.</title>
        <authorList>
            <person name="Spang A."/>
            <person name="Saw J.H."/>
            <person name="Jorgensen S.L."/>
            <person name="Zaremba-Niedzwiedzka K."/>
            <person name="Martijn J."/>
            <person name="Lind A.E."/>
            <person name="van Eijk R."/>
            <person name="Schleper C."/>
            <person name="Guy L."/>
            <person name="Ettema T.J."/>
        </authorList>
    </citation>
    <scope>NUCLEOTIDE SEQUENCE</scope>
</reference>
<gene>
    <name evidence="2" type="ORF">LCGC14_1520720</name>
</gene>
<dbReference type="Gene3D" id="3.80.10.10">
    <property type="entry name" value="Ribonuclease Inhibitor"/>
    <property type="match status" value="1"/>
</dbReference>